<proteinExistence type="predicted"/>
<organism evidence="1 2">
    <name type="scientific">Parelaphostrongylus tenuis</name>
    <name type="common">Meningeal worm</name>
    <dbReference type="NCBI Taxonomy" id="148309"/>
    <lineage>
        <taxon>Eukaryota</taxon>
        <taxon>Metazoa</taxon>
        <taxon>Ecdysozoa</taxon>
        <taxon>Nematoda</taxon>
        <taxon>Chromadorea</taxon>
        <taxon>Rhabditida</taxon>
        <taxon>Rhabditina</taxon>
        <taxon>Rhabditomorpha</taxon>
        <taxon>Strongyloidea</taxon>
        <taxon>Metastrongylidae</taxon>
        <taxon>Parelaphostrongylus</taxon>
    </lineage>
</organism>
<dbReference type="AlphaFoldDB" id="A0AAD5RBU3"/>
<sequence length="70" mass="7951">MEMLQALTFALTGTMAPPEYLSPSMVNDVVDTARRYNVELQAYTPVYSAHNLQSFAVRVPIDLYGRRNQK</sequence>
<dbReference type="EMBL" id="JAHQIW010007226">
    <property type="protein sequence ID" value="KAJ1373113.1"/>
    <property type="molecule type" value="Genomic_DNA"/>
</dbReference>
<keyword evidence="2" id="KW-1185">Reference proteome</keyword>
<protein>
    <submittedName>
        <fullName evidence="1">Uncharacterized protein</fullName>
    </submittedName>
</protein>
<reference evidence="1" key="1">
    <citation type="submission" date="2021-06" db="EMBL/GenBank/DDBJ databases">
        <title>Parelaphostrongylus tenuis whole genome reference sequence.</title>
        <authorList>
            <person name="Garwood T.J."/>
            <person name="Larsen P.A."/>
            <person name="Fountain-Jones N.M."/>
            <person name="Garbe J.R."/>
            <person name="Macchietto M.G."/>
            <person name="Kania S.A."/>
            <person name="Gerhold R.W."/>
            <person name="Richards J.E."/>
            <person name="Wolf T.M."/>
        </authorList>
    </citation>
    <scope>NUCLEOTIDE SEQUENCE</scope>
    <source>
        <strain evidence="1">MNPRO001-30</strain>
        <tissue evidence="1">Meninges</tissue>
    </source>
</reference>
<evidence type="ECO:0000313" key="1">
    <source>
        <dbReference type="EMBL" id="KAJ1373113.1"/>
    </source>
</evidence>
<accession>A0AAD5RBU3</accession>
<dbReference type="Proteomes" id="UP001196413">
    <property type="component" value="Unassembled WGS sequence"/>
</dbReference>
<comment type="caution">
    <text evidence="1">The sequence shown here is derived from an EMBL/GenBank/DDBJ whole genome shotgun (WGS) entry which is preliminary data.</text>
</comment>
<name>A0AAD5RBU3_PARTN</name>
<gene>
    <name evidence="1" type="ORF">KIN20_035448</name>
</gene>
<evidence type="ECO:0000313" key="2">
    <source>
        <dbReference type="Proteomes" id="UP001196413"/>
    </source>
</evidence>